<dbReference type="AlphaFoldDB" id="A0A846MBT9"/>
<dbReference type="InterPro" id="IPR036136">
    <property type="entry name" value="Nit/Sulf_reduc_fer-like_dom_sf"/>
</dbReference>
<dbReference type="GO" id="GO:0046872">
    <property type="term" value="F:metal ion binding"/>
    <property type="evidence" value="ECO:0007669"/>
    <property type="project" value="UniProtKB-KW"/>
</dbReference>
<keyword evidence="5" id="KW-0408">Iron</keyword>
<evidence type="ECO:0000256" key="4">
    <source>
        <dbReference type="ARBA" id="ARBA00023002"/>
    </source>
</evidence>
<keyword evidence="9" id="KW-1185">Reference proteome</keyword>
<dbReference type="InterPro" id="IPR005117">
    <property type="entry name" value="NiRdtase/SiRdtase_haem-b_fer"/>
</dbReference>
<sequence length="379" mass="39828">MEDRSRRAFADQPPLAVVRGWCPTAWQPMMAGDGLLVRVRPRLGRMSRPQMLGLCDAALRFGNGHIDLTNRAGLQIRGVSDHNHLPLAQALAAMGLIDPDAAGDAHAPVILNPDWTPGDDTETIALALLDRMDELPALPPKVGFAIDAGPAPALTHRPADFRIERDMNGALILRADGRDCGMAISVENAVDHVIALTAWFMTSGGAQAGRMARHAAPLPQCADRMPAPQRELAATIAACPGRFLGAPFGRIDADTLRMAMNEKVHAVRLTPWRGLIMEGDDGPSDNPADPLLSTDACPGAPGCPQASVHTRDLAAQLAPYVADLHVSGCAKGCARPTQAGTVLTGRDGGFDLALNARAGAPPVRTGLAPSQIIALFGAS</sequence>
<evidence type="ECO:0000256" key="1">
    <source>
        <dbReference type="ARBA" id="ARBA00022485"/>
    </source>
</evidence>
<evidence type="ECO:0000313" key="9">
    <source>
        <dbReference type="Proteomes" id="UP000576821"/>
    </source>
</evidence>
<dbReference type="PANTHER" id="PTHR32439">
    <property type="entry name" value="FERREDOXIN--NITRITE REDUCTASE, CHLOROPLASTIC"/>
    <property type="match status" value="1"/>
</dbReference>
<evidence type="ECO:0000256" key="3">
    <source>
        <dbReference type="ARBA" id="ARBA00022723"/>
    </source>
</evidence>
<dbReference type="Pfam" id="PF03460">
    <property type="entry name" value="NIR_SIR_ferr"/>
    <property type="match status" value="1"/>
</dbReference>
<dbReference type="Gene3D" id="3.30.413.10">
    <property type="entry name" value="Sulfite Reductase Hemoprotein, domain 1"/>
    <property type="match status" value="1"/>
</dbReference>
<keyword evidence="3" id="KW-0479">Metal-binding</keyword>
<dbReference type="GO" id="GO:0051539">
    <property type="term" value="F:4 iron, 4 sulfur cluster binding"/>
    <property type="evidence" value="ECO:0007669"/>
    <property type="project" value="UniProtKB-KW"/>
</dbReference>
<name>A0A846MBT9_9SPHN</name>
<dbReference type="GO" id="GO:0043818">
    <property type="term" value="F:precorrin-3B synthase activity"/>
    <property type="evidence" value="ECO:0007669"/>
    <property type="project" value="UniProtKB-EC"/>
</dbReference>
<keyword evidence="4 8" id="KW-0560">Oxidoreductase</keyword>
<dbReference type="SUPFAM" id="SSF55124">
    <property type="entry name" value="Nitrite/Sulfite reductase N-terminal domain-like"/>
    <property type="match status" value="1"/>
</dbReference>
<proteinExistence type="predicted"/>
<dbReference type="PANTHER" id="PTHR32439:SF9">
    <property type="entry name" value="BLR3264 PROTEIN"/>
    <property type="match status" value="1"/>
</dbReference>
<feature type="domain" description="Nitrite/Sulfite reductase ferredoxin-like" evidence="7">
    <location>
        <begin position="30"/>
        <end position="93"/>
    </location>
</feature>
<organism evidence="8 9">
    <name type="scientific">Sphingobium vermicomposti</name>
    <dbReference type="NCBI Taxonomy" id="529005"/>
    <lineage>
        <taxon>Bacteria</taxon>
        <taxon>Pseudomonadati</taxon>
        <taxon>Pseudomonadota</taxon>
        <taxon>Alphaproteobacteria</taxon>
        <taxon>Sphingomonadales</taxon>
        <taxon>Sphingomonadaceae</taxon>
        <taxon>Sphingobium</taxon>
    </lineage>
</organism>
<keyword evidence="1" id="KW-0004">4Fe-4S</keyword>
<keyword evidence="2" id="KW-0349">Heme</keyword>
<keyword evidence="6" id="KW-0411">Iron-sulfur</keyword>
<dbReference type="Proteomes" id="UP000576821">
    <property type="component" value="Unassembled WGS sequence"/>
</dbReference>
<dbReference type="EMBL" id="JAASQR010000004">
    <property type="protein sequence ID" value="NIJ18090.1"/>
    <property type="molecule type" value="Genomic_DNA"/>
</dbReference>
<gene>
    <name evidence="8" type="ORF">FHS54_003090</name>
</gene>
<dbReference type="Gene3D" id="3.90.480.20">
    <property type="match status" value="1"/>
</dbReference>
<dbReference type="InterPro" id="IPR045854">
    <property type="entry name" value="NO2/SO3_Rdtase_4Fe4S_sf"/>
</dbReference>
<dbReference type="SUPFAM" id="SSF56014">
    <property type="entry name" value="Nitrite and sulphite reductase 4Fe-4S domain-like"/>
    <property type="match status" value="1"/>
</dbReference>
<evidence type="ECO:0000259" key="7">
    <source>
        <dbReference type="Pfam" id="PF03460"/>
    </source>
</evidence>
<evidence type="ECO:0000313" key="8">
    <source>
        <dbReference type="EMBL" id="NIJ18090.1"/>
    </source>
</evidence>
<reference evidence="8 9" key="1">
    <citation type="submission" date="2020-03" db="EMBL/GenBank/DDBJ databases">
        <title>Genomic Encyclopedia of Type Strains, Phase IV (KMG-IV): sequencing the most valuable type-strain genomes for metagenomic binning, comparative biology and taxonomic classification.</title>
        <authorList>
            <person name="Goeker M."/>
        </authorList>
    </citation>
    <scope>NUCLEOTIDE SEQUENCE [LARGE SCALE GENOMIC DNA]</scope>
    <source>
        <strain evidence="8 9">DSM 21299</strain>
    </source>
</reference>
<comment type="caution">
    <text evidence="8">The sequence shown here is derived from an EMBL/GenBank/DDBJ whole genome shotgun (WGS) entry which is preliminary data.</text>
</comment>
<dbReference type="InterPro" id="IPR051329">
    <property type="entry name" value="NIR_SIR_4Fe-4S"/>
</dbReference>
<protein>
    <submittedName>
        <fullName evidence="8">Precorrin-3B synthase</fullName>
        <ecNumber evidence="8">1.14.13.83</ecNumber>
    </submittedName>
</protein>
<accession>A0A846MBT9</accession>
<dbReference type="EC" id="1.14.13.83" evidence="8"/>
<evidence type="ECO:0000256" key="5">
    <source>
        <dbReference type="ARBA" id="ARBA00023004"/>
    </source>
</evidence>
<evidence type="ECO:0000256" key="6">
    <source>
        <dbReference type="ARBA" id="ARBA00023014"/>
    </source>
</evidence>
<evidence type="ECO:0000256" key="2">
    <source>
        <dbReference type="ARBA" id="ARBA00022617"/>
    </source>
</evidence>